<dbReference type="InterPro" id="IPR032710">
    <property type="entry name" value="NTF2-like_dom_sf"/>
</dbReference>
<reference evidence="1 2" key="1">
    <citation type="submission" date="2019-03" db="EMBL/GenBank/DDBJ databases">
        <title>Genomic Encyclopedia of Type Strains, Phase IV (KMG-IV): sequencing the most valuable type-strain genomes for metagenomic binning, comparative biology and taxonomic classification.</title>
        <authorList>
            <person name="Goeker M."/>
        </authorList>
    </citation>
    <scope>NUCLEOTIDE SEQUENCE [LARGE SCALE GENOMIC DNA]</scope>
    <source>
        <strain evidence="1 2">DSM 45765</strain>
    </source>
</reference>
<dbReference type="RefSeq" id="WP_132875962.1">
    <property type="nucleotide sequence ID" value="NZ_SLXQ01000001.1"/>
</dbReference>
<accession>A0A4R2R3R8</accession>
<evidence type="ECO:0000313" key="1">
    <source>
        <dbReference type="EMBL" id="TCP57490.1"/>
    </source>
</evidence>
<gene>
    <name evidence="1" type="ORF">EV191_1011447</name>
</gene>
<dbReference type="EMBL" id="SLXQ01000001">
    <property type="protein sequence ID" value="TCP57490.1"/>
    <property type="molecule type" value="Genomic_DNA"/>
</dbReference>
<sequence>MSTLAAAEATTERYRRAGESGDVDLAMSSFAAEAVLRSPLTDRVTFTGHTEIRALLEVAYAKLRKISFHTDIGDERTRTLVHTARIGRNAVEEVTLVRLDEQGKIAEATLFVRTLPGLVGVLDGLGPEIARRNGRGAVAKLLSVASKPLLGMVRGGDRFGVPLVLPKR</sequence>
<evidence type="ECO:0000313" key="2">
    <source>
        <dbReference type="Proteomes" id="UP000294911"/>
    </source>
</evidence>
<organism evidence="1 2">
    <name type="scientific">Tamaricihabitans halophyticus</name>
    <dbReference type="NCBI Taxonomy" id="1262583"/>
    <lineage>
        <taxon>Bacteria</taxon>
        <taxon>Bacillati</taxon>
        <taxon>Actinomycetota</taxon>
        <taxon>Actinomycetes</taxon>
        <taxon>Pseudonocardiales</taxon>
        <taxon>Pseudonocardiaceae</taxon>
        <taxon>Tamaricihabitans</taxon>
    </lineage>
</organism>
<evidence type="ECO:0008006" key="3">
    <source>
        <dbReference type="Google" id="ProtNLM"/>
    </source>
</evidence>
<dbReference type="OrthoDB" id="1163083at2"/>
<name>A0A4R2R3R8_9PSEU</name>
<dbReference type="Gene3D" id="3.10.450.50">
    <property type="match status" value="1"/>
</dbReference>
<keyword evidence="2" id="KW-1185">Reference proteome</keyword>
<protein>
    <recommendedName>
        <fullName evidence="3">SnoaL-like protein</fullName>
    </recommendedName>
</protein>
<dbReference type="Proteomes" id="UP000294911">
    <property type="component" value="Unassembled WGS sequence"/>
</dbReference>
<comment type="caution">
    <text evidence="1">The sequence shown here is derived from an EMBL/GenBank/DDBJ whole genome shotgun (WGS) entry which is preliminary data.</text>
</comment>
<dbReference type="AlphaFoldDB" id="A0A4R2R3R8"/>
<dbReference type="SUPFAM" id="SSF54427">
    <property type="entry name" value="NTF2-like"/>
    <property type="match status" value="1"/>
</dbReference>
<proteinExistence type="predicted"/>